<dbReference type="SUPFAM" id="SSF54768">
    <property type="entry name" value="dsRNA-binding domain-like"/>
    <property type="match status" value="1"/>
</dbReference>
<name>A0A0B4F2V6_METAF</name>
<protein>
    <recommendedName>
        <fullName evidence="4">DRBM domain-containing protein</fullName>
    </recommendedName>
</protein>
<dbReference type="EMBL" id="AZNF01000003">
    <property type="protein sequence ID" value="KID68475.1"/>
    <property type="molecule type" value="Genomic_DNA"/>
</dbReference>
<dbReference type="Proteomes" id="UP000031186">
    <property type="component" value="Unassembled WGS sequence"/>
</dbReference>
<organism evidence="2 3">
    <name type="scientific">Metarhizium anisopliae (strain ARSEF 549)</name>
    <dbReference type="NCBI Taxonomy" id="3151832"/>
    <lineage>
        <taxon>Eukaryota</taxon>
        <taxon>Fungi</taxon>
        <taxon>Dikarya</taxon>
        <taxon>Ascomycota</taxon>
        <taxon>Pezizomycotina</taxon>
        <taxon>Sordariomycetes</taxon>
        <taxon>Hypocreomycetidae</taxon>
        <taxon>Hypocreales</taxon>
        <taxon>Clavicipitaceae</taxon>
        <taxon>Metarhizium</taxon>
    </lineage>
</organism>
<sequence>MTTADANLIIPVPWDKLLLWVQQQIALEMKTGQPVAMTRPQLEALSAFVPFNVEPDVSDQGYVSKLIEKVQSLRLANPVWTDQGPSSIPINGHFQPLWRCVCTLQHHGSFPREGFGFSAGEQAPFFQSKKNAKLFAAKHALSYLAQARPAAITPGTLLRMDRPAISPLQLPKPHIPPPLNVQPLGKRQRLAGNSPVPEATPSKSLRTSVPSTRSPSNPSVFEEVTSLSHRLALGSPTYKIEPDPAGDNLFCGRPVFKNDMRIPPDLGIVSGIASESQARLKVAESVLEWLQAELQRRQDTFESLWSAANSPKPATPNTQ</sequence>
<dbReference type="HOGENOM" id="CLU_053554_1_0_1"/>
<feature type="non-terminal residue" evidence="2">
    <location>
        <position position="1"/>
    </location>
</feature>
<evidence type="ECO:0008006" key="4">
    <source>
        <dbReference type="Google" id="ProtNLM"/>
    </source>
</evidence>
<gene>
    <name evidence="2" type="ORF">MAN_03331</name>
</gene>
<dbReference type="CDD" id="cd00048">
    <property type="entry name" value="DSRM_SF"/>
    <property type="match status" value="1"/>
</dbReference>
<dbReference type="Gene3D" id="3.30.160.20">
    <property type="match status" value="1"/>
</dbReference>
<evidence type="ECO:0000313" key="2">
    <source>
        <dbReference type="EMBL" id="KID68475.1"/>
    </source>
</evidence>
<dbReference type="VEuPathDB" id="FungiDB:MAN_03331"/>
<feature type="compositionally biased region" description="Polar residues" evidence="1">
    <location>
        <begin position="201"/>
        <end position="219"/>
    </location>
</feature>
<comment type="caution">
    <text evidence="2">The sequence shown here is derived from an EMBL/GenBank/DDBJ whole genome shotgun (WGS) entry which is preliminary data.</text>
</comment>
<evidence type="ECO:0000256" key="1">
    <source>
        <dbReference type="SAM" id="MobiDB-lite"/>
    </source>
</evidence>
<feature type="region of interest" description="Disordered" evidence="1">
    <location>
        <begin position="168"/>
        <end position="222"/>
    </location>
</feature>
<reference evidence="2 3" key="1">
    <citation type="journal article" date="2014" name="Proc. Natl. Acad. Sci. U.S.A.">
        <title>Trajectory and genomic determinants of fungal-pathogen speciation and host adaptation.</title>
        <authorList>
            <person name="Hu X."/>
            <person name="Xiao G."/>
            <person name="Zheng P."/>
            <person name="Shang Y."/>
            <person name="Su Y."/>
            <person name="Zhang X."/>
            <person name="Liu X."/>
            <person name="Zhan S."/>
            <person name="St Leger R.J."/>
            <person name="Wang C."/>
        </authorList>
    </citation>
    <scope>NUCLEOTIDE SEQUENCE [LARGE SCALE GENOMIC DNA]</scope>
    <source>
        <strain evidence="2 3">ARSEF 549</strain>
    </source>
</reference>
<dbReference type="OrthoDB" id="5222339at2759"/>
<keyword evidence="3" id="KW-1185">Reference proteome</keyword>
<evidence type="ECO:0000313" key="3">
    <source>
        <dbReference type="Proteomes" id="UP000031186"/>
    </source>
</evidence>
<dbReference type="AlphaFoldDB" id="A0A0B4F2V6"/>
<proteinExistence type="predicted"/>
<accession>A0A0B4F2V6</accession>